<organism evidence="1 2">
    <name type="scientific">Cordyceps militaris</name>
    <name type="common">Caterpillar fungus</name>
    <name type="synonym">Clavaria militaris</name>
    <dbReference type="NCBI Taxonomy" id="73501"/>
    <lineage>
        <taxon>Eukaryota</taxon>
        <taxon>Fungi</taxon>
        <taxon>Dikarya</taxon>
        <taxon>Ascomycota</taxon>
        <taxon>Pezizomycotina</taxon>
        <taxon>Sordariomycetes</taxon>
        <taxon>Hypocreomycetidae</taxon>
        <taxon>Hypocreales</taxon>
        <taxon>Cordycipitaceae</taxon>
        <taxon>Cordyceps</taxon>
    </lineage>
</organism>
<dbReference type="AlphaFoldDB" id="A0A2H4SDJ6"/>
<sequence length="355" mass="39282">MRHKPMVCRRLRLATLAAPSFSGIRNTKMHKRSSNTHRNIADTISSGATWCITMTAFCPRTSIRLLPTQDSWSSPMTWRLTNRPRPRPPAWLPIVRYHGQSTQSPSLGSPIPVTPALSVPEVWVPPRLMTRKGLAIRKTINGIGPHSLSISEPPGKPLRNHFNILQSCTSRSYKLFLFYNLYFSAPNFLVALTTTTRFVVLTSPITMVPPHRLARTLPCEPCPGWEEQSVPRNAPAMLEATYIDGVLSFGPKIPGTRCPTCALAGKEVWLELSSSNYAAATSAPREGSGWLHLSAYVTDRQTVRTRHEPKNETISLPARDCAFPSLSPNHVCAKCAVAGDHSEAHPAWTILATYC</sequence>
<evidence type="ECO:0000313" key="1">
    <source>
        <dbReference type="EMBL" id="ATY61185.1"/>
    </source>
</evidence>
<dbReference type="Proteomes" id="UP000323067">
    <property type="component" value="Chromosome vi"/>
</dbReference>
<name>A0A2H4SDJ6_CORMI</name>
<protein>
    <submittedName>
        <fullName evidence="1">Uncharacterized protein</fullName>
    </submittedName>
</protein>
<dbReference type="EMBL" id="CP023323">
    <property type="protein sequence ID" value="ATY61185.1"/>
    <property type="molecule type" value="Genomic_DNA"/>
</dbReference>
<dbReference type="VEuPathDB" id="FungiDB:A9K55_005650"/>
<reference evidence="1 2" key="1">
    <citation type="journal article" date="2017" name="BMC Genomics">
        <title>Chromosome level assembly and secondary metabolite potential of the parasitic fungus Cordyceps militaris.</title>
        <authorList>
            <person name="Kramer G.J."/>
            <person name="Nodwell J.R."/>
        </authorList>
    </citation>
    <scope>NUCLEOTIDE SEQUENCE [LARGE SCALE GENOMIC DNA]</scope>
    <source>
        <strain evidence="1 2">ATCC 34164</strain>
    </source>
</reference>
<accession>A0A2H4SDJ6</accession>
<proteinExistence type="predicted"/>
<evidence type="ECO:0000313" key="2">
    <source>
        <dbReference type="Proteomes" id="UP000323067"/>
    </source>
</evidence>
<gene>
    <name evidence="1" type="ORF">A9K55_005650</name>
</gene>
<dbReference type="VEuPathDB" id="FungiDB:CCM_03327"/>